<feature type="region of interest" description="Disordered" evidence="1">
    <location>
        <begin position="329"/>
        <end position="370"/>
    </location>
</feature>
<proteinExistence type="predicted"/>
<organism evidence="2">
    <name type="scientific">Bradyrhizobium barranii subsp. barranii</name>
    <dbReference type="NCBI Taxonomy" id="2823807"/>
    <lineage>
        <taxon>Bacteria</taxon>
        <taxon>Pseudomonadati</taxon>
        <taxon>Pseudomonadota</taxon>
        <taxon>Alphaproteobacteria</taxon>
        <taxon>Hyphomicrobiales</taxon>
        <taxon>Nitrobacteraceae</taxon>
        <taxon>Bradyrhizobium</taxon>
        <taxon>Bradyrhizobium barranii</taxon>
    </lineage>
</organism>
<gene>
    <name evidence="3" type="ORF">G6321_00006330</name>
    <name evidence="2" type="ORF">G6321_11840</name>
</gene>
<dbReference type="Proteomes" id="UP000564836">
    <property type="component" value="Chromosome"/>
</dbReference>
<feature type="compositionally biased region" description="Polar residues" evidence="1">
    <location>
        <begin position="357"/>
        <end position="370"/>
    </location>
</feature>
<name>A0A7Z0Q8C4_9BRAD</name>
<evidence type="ECO:0000313" key="4">
    <source>
        <dbReference type="Proteomes" id="UP000564836"/>
    </source>
</evidence>
<evidence type="ECO:0000313" key="3">
    <source>
        <dbReference type="EMBL" id="UGX94810.1"/>
    </source>
</evidence>
<evidence type="ECO:0000256" key="1">
    <source>
        <dbReference type="SAM" id="MobiDB-lite"/>
    </source>
</evidence>
<reference evidence="3 4" key="3">
    <citation type="journal article" date="2022" name="Int. J. Syst. Evol. Microbiol.">
        <title>Strains of Bradyrhizobium barranii sp. nov. associated with legumes native to Canada are symbionts of soybeans and belong to different subspecies (subsp. barranii subsp. nov. and subsp. apii subsp. nov.) and symbiovars (sv. glycinearum and sv. septentrionale).</title>
        <authorList>
            <person name="Bromfield E.S.P."/>
            <person name="Cloutier S."/>
            <person name="Wasai-Hara S."/>
            <person name="Minamisawa K."/>
        </authorList>
    </citation>
    <scope>NUCLEOTIDE SEQUENCE [LARGE SCALE GENOMIC DNA]</scope>
    <source>
        <strain evidence="3 4">323S2</strain>
    </source>
</reference>
<dbReference type="EMBL" id="CP088280">
    <property type="protein sequence ID" value="UGX94810.1"/>
    <property type="molecule type" value="Genomic_DNA"/>
</dbReference>
<protein>
    <recommendedName>
        <fullName evidence="5">TniQ protein</fullName>
    </recommendedName>
</protein>
<reference evidence="2" key="2">
    <citation type="submission" date="2020-06" db="EMBL/GenBank/DDBJ databases">
        <title>Whole Genome Sequence of Bradyrhizobium sp. Strain 323S2.</title>
        <authorList>
            <person name="Bromfield E.S.P."/>
        </authorList>
    </citation>
    <scope>NUCLEOTIDE SEQUENCE [LARGE SCALE GENOMIC DNA]</scope>
    <source>
        <strain evidence="2">323S2</strain>
    </source>
</reference>
<evidence type="ECO:0008006" key="5">
    <source>
        <dbReference type="Google" id="ProtNLM"/>
    </source>
</evidence>
<accession>A0A7Z0Q8C4</accession>
<dbReference type="AlphaFoldDB" id="A0A7Z0Q8C4"/>
<reference evidence="3 4" key="1">
    <citation type="journal article" date="2017" name="Syst. Appl. Microbiol.">
        <title>Soybeans inoculated with root zone soils of Canadian native legumes harbour diverse and novel Bradyrhizobium spp. that possess agricultural potential.</title>
        <authorList>
            <person name="Bromfield E.S.P."/>
            <person name="Cloutier S."/>
            <person name="Tambong J.T."/>
            <person name="Tran Thi T.V."/>
        </authorList>
    </citation>
    <scope>NUCLEOTIDE SEQUENCE [LARGE SCALE GENOMIC DNA]</scope>
    <source>
        <strain evidence="3 4">323S2</strain>
    </source>
</reference>
<dbReference type="RefSeq" id="WP_166345030.1">
    <property type="nucleotide sequence ID" value="NZ_CP088280.1"/>
</dbReference>
<sequence>MGYLTRAFSVATVDHLPTALRLADAAKPNPLALATTLEKDAEIARIAHLIGCAPSDIGARIYRTNHAQPRRKRILIDFFGTKIRLRYRDAALRRVSPKALQMAQYHRAIWELRVFSCDPDTKERLLDTCPVCQQPLGWLHALGPTVCDKCVDDDGLPTVDLRDFEQSLVEIPDEEAFDFVVGLVHPDPSRKQAARKLLPAEYHDLSNSALFDAIVAMAFCLADRDARFRVSVKYLAGLTPDMLSTTGRAIIGGQAGFDTLCERLRHVNGTRAGHHGRIKELGHLAGLSTSESPLDPQIRSILLEKIETNIANAVEAESLETRCPCGRDHEPHSPCVRRGMSRSRPDPRLARRAAAAQSLTGGASAPRSPNLSLKRVAKYGSSGGEKPKAILCASSEQMCGHINRTRKTHSHE</sequence>
<evidence type="ECO:0000313" key="2">
    <source>
        <dbReference type="EMBL" id="NYY89096.1"/>
    </source>
</evidence>
<dbReference type="EMBL" id="JACBFH010000001">
    <property type="protein sequence ID" value="NYY89096.1"/>
    <property type="molecule type" value="Genomic_DNA"/>
</dbReference>